<keyword evidence="1" id="KW-0547">Nucleotide-binding</keyword>
<evidence type="ECO:0000256" key="2">
    <source>
        <dbReference type="ARBA" id="ARBA00022840"/>
    </source>
</evidence>
<feature type="region of interest" description="Disordered" evidence="3">
    <location>
        <begin position="419"/>
        <end position="459"/>
    </location>
</feature>
<dbReference type="PANTHER" id="PTHR24347">
    <property type="entry name" value="SERINE/THREONINE-PROTEIN KINASE"/>
    <property type="match status" value="1"/>
</dbReference>
<dbReference type="InParanoid" id="S8FMS5"/>
<feature type="region of interest" description="Disordered" evidence="3">
    <location>
        <begin position="64"/>
        <end position="125"/>
    </location>
</feature>
<dbReference type="FunFam" id="1.10.510.10:FF:000571">
    <property type="entry name" value="Maternal embryonic leucine zipper kinase"/>
    <property type="match status" value="1"/>
</dbReference>
<dbReference type="InterPro" id="IPR000719">
    <property type="entry name" value="Prot_kinase_dom"/>
</dbReference>
<evidence type="ECO:0000256" key="3">
    <source>
        <dbReference type="SAM" id="MobiDB-lite"/>
    </source>
</evidence>
<dbReference type="OrthoDB" id="40902at2759"/>
<feature type="compositionally biased region" description="Basic and acidic residues" evidence="3">
    <location>
        <begin position="498"/>
        <end position="532"/>
    </location>
</feature>
<evidence type="ECO:0000256" key="1">
    <source>
        <dbReference type="ARBA" id="ARBA00022741"/>
    </source>
</evidence>
<feature type="compositionally biased region" description="Basic and acidic residues" evidence="3">
    <location>
        <begin position="543"/>
        <end position="555"/>
    </location>
</feature>
<dbReference type="AlphaFoldDB" id="S8FMS5"/>
<feature type="compositionally biased region" description="Polar residues" evidence="3">
    <location>
        <begin position="83"/>
        <end position="111"/>
    </location>
</feature>
<gene>
    <name evidence="5" type="ORF">FOMPIDRAFT_1050408</name>
</gene>
<dbReference type="STRING" id="743788.S8FMS5"/>
<dbReference type="PROSITE" id="PS50011">
    <property type="entry name" value="PROTEIN_KINASE_DOM"/>
    <property type="match status" value="1"/>
</dbReference>
<dbReference type="eggNOG" id="KOG0032">
    <property type="taxonomic scope" value="Eukaryota"/>
</dbReference>
<dbReference type="InterPro" id="IPR011009">
    <property type="entry name" value="Kinase-like_dom_sf"/>
</dbReference>
<dbReference type="Proteomes" id="UP000015241">
    <property type="component" value="Unassembled WGS sequence"/>
</dbReference>
<feature type="domain" description="Protein kinase" evidence="4">
    <location>
        <begin position="27"/>
        <end position="380"/>
    </location>
</feature>
<proteinExistence type="predicted"/>
<accession>S8FMS5</accession>
<keyword evidence="2" id="KW-0067">ATP-binding</keyword>
<protein>
    <recommendedName>
        <fullName evidence="4">Protein kinase domain-containing protein</fullName>
    </recommendedName>
</protein>
<dbReference type="Pfam" id="PF00069">
    <property type="entry name" value="Pkinase"/>
    <property type="match status" value="1"/>
</dbReference>
<evidence type="ECO:0000313" key="5">
    <source>
        <dbReference type="EMBL" id="EPS99614.1"/>
    </source>
</evidence>
<feature type="region of interest" description="Disordered" evidence="3">
    <location>
        <begin position="484"/>
        <end position="602"/>
    </location>
</feature>
<dbReference type="HOGENOM" id="CLU_000288_63_0_1"/>
<name>S8FMS5_FOMSC</name>
<evidence type="ECO:0000259" key="4">
    <source>
        <dbReference type="PROSITE" id="PS50011"/>
    </source>
</evidence>
<sequence length="615" mass="67133">MFTSAMPSLLKDGLLPQPSSFQKKKHYEIHKVLGEGTFGKVMRATWHVPPDEILVAQYGAAASVTSQPLPSPTPSVLSTHSTASGYSTSSNGTAPSSPLASPTNGSTSPTTAHPDRPKSTRKNTASSIKSSYLNAIGHSSAGSGMTVDVALKVIPKKKVKGNESSVWSEMEVLKGLSHPNVVKFYEWFESRTKYYLSFELAVGGELFERITQRGKFTENDAVAVLKSILSGVKYLHDHDIVHRDLKPENILYRTKDPHSDIVIVDFGIAKHLDQPDEKLTSLAGSFGYVAPEVLTKAGHGKAVDMWSTGIITYVLLCGYSPFRSDDTNELIRETTAARVEFHERYWSNISSEAKDFIRALLDPAPDKRPTAEEALKHKWLTSHSASTEHDLTGLRDSFNPRARWKAAINGTIAMKRLGTRMSSGSGGWRTKSRSGTIVDSDEEDDVHTPDAKSNGQLLEPGENAHVVVTPPGDMERERTHAVDVRAWAGAPSPPPARSHVEKGKERAKDESGQVEASTHETQAKAGRHEARSRSRASSGAAPLRDEGAQDARRSVDNASVRTEDEELAMPGSFYGSLGSRQGRRRSGSQRSLWSHHGLHHPDGLLAGLMRKMKLS</sequence>
<dbReference type="PROSITE" id="PS00108">
    <property type="entry name" value="PROTEIN_KINASE_ST"/>
    <property type="match status" value="1"/>
</dbReference>
<reference evidence="5 6" key="1">
    <citation type="journal article" date="2012" name="Science">
        <title>The Paleozoic origin of enzymatic lignin decomposition reconstructed from 31 fungal genomes.</title>
        <authorList>
            <person name="Floudas D."/>
            <person name="Binder M."/>
            <person name="Riley R."/>
            <person name="Barry K."/>
            <person name="Blanchette R.A."/>
            <person name="Henrissat B."/>
            <person name="Martinez A.T."/>
            <person name="Otillar R."/>
            <person name="Spatafora J.W."/>
            <person name="Yadav J.S."/>
            <person name="Aerts A."/>
            <person name="Benoit I."/>
            <person name="Boyd A."/>
            <person name="Carlson A."/>
            <person name="Copeland A."/>
            <person name="Coutinho P.M."/>
            <person name="de Vries R.P."/>
            <person name="Ferreira P."/>
            <person name="Findley K."/>
            <person name="Foster B."/>
            <person name="Gaskell J."/>
            <person name="Glotzer D."/>
            <person name="Gorecki P."/>
            <person name="Heitman J."/>
            <person name="Hesse C."/>
            <person name="Hori C."/>
            <person name="Igarashi K."/>
            <person name="Jurgens J.A."/>
            <person name="Kallen N."/>
            <person name="Kersten P."/>
            <person name="Kohler A."/>
            <person name="Kuees U."/>
            <person name="Kumar T.K.A."/>
            <person name="Kuo A."/>
            <person name="LaButti K."/>
            <person name="Larrondo L.F."/>
            <person name="Lindquist E."/>
            <person name="Ling A."/>
            <person name="Lombard V."/>
            <person name="Lucas S."/>
            <person name="Lundell T."/>
            <person name="Martin R."/>
            <person name="McLaughlin D.J."/>
            <person name="Morgenstern I."/>
            <person name="Morin E."/>
            <person name="Murat C."/>
            <person name="Nagy L.G."/>
            <person name="Nolan M."/>
            <person name="Ohm R.A."/>
            <person name="Patyshakuliyeva A."/>
            <person name="Rokas A."/>
            <person name="Ruiz-Duenas F.J."/>
            <person name="Sabat G."/>
            <person name="Salamov A."/>
            <person name="Samejima M."/>
            <person name="Schmutz J."/>
            <person name="Slot J.C."/>
            <person name="St John F."/>
            <person name="Stenlid J."/>
            <person name="Sun H."/>
            <person name="Sun S."/>
            <person name="Syed K."/>
            <person name="Tsang A."/>
            <person name="Wiebenga A."/>
            <person name="Young D."/>
            <person name="Pisabarro A."/>
            <person name="Eastwood D.C."/>
            <person name="Martin F."/>
            <person name="Cullen D."/>
            <person name="Grigoriev I.V."/>
            <person name="Hibbett D.S."/>
        </authorList>
    </citation>
    <scope>NUCLEOTIDE SEQUENCE</scope>
    <source>
        <strain evidence="6">FP-58527</strain>
    </source>
</reference>
<dbReference type="CDD" id="cd05117">
    <property type="entry name" value="STKc_CAMK"/>
    <property type="match status" value="1"/>
</dbReference>
<feature type="compositionally biased region" description="Low complexity" evidence="3">
    <location>
        <begin position="64"/>
        <end position="82"/>
    </location>
</feature>
<dbReference type="SMART" id="SM00220">
    <property type="entry name" value="S_TKc"/>
    <property type="match status" value="1"/>
</dbReference>
<dbReference type="Gene3D" id="1.10.510.10">
    <property type="entry name" value="Transferase(Phosphotransferase) domain 1"/>
    <property type="match status" value="1"/>
</dbReference>
<keyword evidence="6" id="KW-1185">Reference proteome</keyword>
<dbReference type="Gene3D" id="3.30.200.20">
    <property type="entry name" value="Phosphorylase Kinase, domain 1"/>
    <property type="match status" value="1"/>
</dbReference>
<dbReference type="GO" id="GO:0004672">
    <property type="term" value="F:protein kinase activity"/>
    <property type="evidence" value="ECO:0007669"/>
    <property type="project" value="InterPro"/>
</dbReference>
<dbReference type="SUPFAM" id="SSF56112">
    <property type="entry name" value="Protein kinase-like (PK-like)"/>
    <property type="match status" value="1"/>
</dbReference>
<dbReference type="EMBL" id="KE504155">
    <property type="protein sequence ID" value="EPS99614.1"/>
    <property type="molecule type" value="Genomic_DNA"/>
</dbReference>
<dbReference type="InterPro" id="IPR008271">
    <property type="entry name" value="Ser/Thr_kinase_AS"/>
</dbReference>
<dbReference type="GO" id="GO:0005524">
    <property type="term" value="F:ATP binding"/>
    <property type="evidence" value="ECO:0007669"/>
    <property type="project" value="UniProtKB-KW"/>
</dbReference>
<organism evidence="5 6">
    <name type="scientific">Fomitopsis schrenkii</name>
    <name type="common">Brown rot fungus</name>
    <dbReference type="NCBI Taxonomy" id="2126942"/>
    <lineage>
        <taxon>Eukaryota</taxon>
        <taxon>Fungi</taxon>
        <taxon>Dikarya</taxon>
        <taxon>Basidiomycota</taxon>
        <taxon>Agaricomycotina</taxon>
        <taxon>Agaricomycetes</taxon>
        <taxon>Polyporales</taxon>
        <taxon>Fomitopsis</taxon>
    </lineage>
</organism>
<evidence type="ECO:0000313" key="6">
    <source>
        <dbReference type="Proteomes" id="UP000015241"/>
    </source>
</evidence>